<keyword evidence="1" id="KW-0732">Signal</keyword>
<dbReference type="PANTHER" id="PTHR35936:SF17">
    <property type="entry name" value="ARGININE-BINDING EXTRACELLULAR PROTEIN ARTP"/>
    <property type="match status" value="1"/>
</dbReference>
<dbReference type="Gene3D" id="3.40.190.10">
    <property type="entry name" value="Periplasmic binding protein-like II"/>
    <property type="match status" value="2"/>
</dbReference>
<proteinExistence type="predicted"/>
<dbReference type="Proteomes" id="UP000199502">
    <property type="component" value="Unassembled WGS sequence"/>
</dbReference>
<dbReference type="AlphaFoldDB" id="A0A1G5I4J1"/>
<evidence type="ECO:0000313" key="3">
    <source>
        <dbReference type="EMBL" id="SCY70976.1"/>
    </source>
</evidence>
<dbReference type="EMBL" id="FMVT01000008">
    <property type="protein sequence ID" value="SCY70976.1"/>
    <property type="molecule type" value="Genomic_DNA"/>
</dbReference>
<sequence>MTGAAPSGVLRAALNLNNAALVHKAGDSYTGLAPDLARRIADATGRQLRFVDYSNARAIVEDTAQAWDIAFLAIDPSRLDRLAFSKPYHRVEATFLVRADQLASSCSEVLAGEDRIISAKGAAYHSPLAVEVGGDRLIVAESPAEAAELFRQGHGDALAGIRETLGKAGQANRVLPDVFARIEQAVAVPIGASDLMRQIELCMQDFNACNRRMA</sequence>
<feature type="domain" description="Solute-binding protein family 3/N-terminal" evidence="2">
    <location>
        <begin position="9"/>
        <end position="214"/>
    </location>
</feature>
<protein>
    <submittedName>
        <fullName evidence="3">Polar amino acid transport system substrate-binding protein</fullName>
    </submittedName>
</protein>
<dbReference type="RefSeq" id="WP_175453344.1">
    <property type="nucleotide sequence ID" value="NZ_FMVT01000008.1"/>
</dbReference>
<dbReference type="SUPFAM" id="SSF53850">
    <property type="entry name" value="Periplasmic binding protein-like II"/>
    <property type="match status" value="1"/>
</dbReference>
<keyword evidence="4" id="KW-1185">Reference proteome</keyword>
<dbReference type="Pfam" id="PF00497">
    <property type="entry name" value="SBP_bac_3"/>
    <property type="match status" value="1"/>
</dbReference>
<dbReference type="PANTHER" id="PTHR35936">
    <property type="entry name" value="MEMBRANE-BOUND LYTIC MUREIN TRANSGLYCOSYLASE F"/>
    <property type="match status" value="1"/>
</dbReference>
<name>A0A1G5I4J1_9RHOB</name>
<evidence type="ECO:0000256" key="1">
    <source>
        <dbReference type="ARBA" id="ARBA00022729"/>
    </source>
</evidence>
<evidence type="ECO:0000259" key="2">
    <source>
        <dbReference type="SMART" id="SM00062"/>
    </source>
</evidence>
<organism evidence="3 4">
    <name type="scientific">Paracoccus tibetensis</name>
    <dbReference type="NCBI Taxonomy" id="336292"/>
    <lineage>
        <taxon>Bacteria</taxon>
        <taxon>Pseudomonadati</taxon>
        <taxon>Pseudomonadota</taxon>
        <taxon>Alphaproteobacteria</taxon>
        <taxon>Rhodobacterales</taxon>
        <taxon>Paracoccaceae</taxon>
        <taxon>Paracoccus</taxon>
    </lineage>
</organism>
<dbReference type="InterPro" id="IPR001638">
    <property type="entry name" value="Solute-binding_3/MltF_N"/>
</dbReference>
<reference evidence="3 4" key="1">
    <citation type="submission" date="2016-10" db="EMBL/GenBank/DDBJ databases">
        <authorList>
            <person name="de Groot N.N."/>
        </authorList>
    </citation>
    <scope>NUCLEOTIDE SEQUENCE [LARGE SCALE GENOMIC DNA]</scope>
    <source>
        <strain evidence="3 4">CGMCC 1.8925</strain>
    </source>
</reference>
<dbReference type="SMART" id="SM00062">
    <property type="entry name" value="PBPb"/>
    <property type="match status" value="1"/>
</dbReference>
<accession>A0A1G5I4J1</accession>
<gene>
    <name evidence="3" type="ORF">SAMN05660710_02422</name>
</gene>
<dbReference type="STRING" id="336292.SAMN05660710_02422"/>
<evidence type="ECO:0000313" key="4">
    <source>
        <dbReference type="Proteomes" id="UP000199502"/>
    </source>
</evidence>